<dbReference type="AlphaFoldDB" id="A0A1Q2YKD8"/>
<organism evidence="2 3">
    <name type="scientific">Pichia membranifaciens</name>
    <dbReference type="NCBI Taxonomy" id="4926"/>
    <lineage>
        <taxon>Eukaryota</taxon>
        <taxon>Fungi</taxon>
        <taxon>Dikarya</taxon>
        <taxon>Ascomycota</taxon>
        <taxon>Saccharomycotina</taxon>
        <taxon>Pichiomycetes</taxon>
        <taxon>Pichiales</taxon>
        <taxon>Pichiaceae</taxon>
        <taxon>Pichia</taxon>
    </lineage>
</organism>
<feature type="compositionally biased region" description="Basic and acidic residues" evidence="1">
    <location>
        <begin position="116"/>
        <end position="126"/>
    </location>
</feature>
<evidence type="ECO:0000313" key="3">
    <source>
        <dbReference type="Proteomes" id="UP000186136"/>
    </source>
</evidence>
<accession>A0A1Q2YKD8</accession>
<name>A0A1Q2YKD8_9ASCO</name>
<evidence type="ECO:0000256" key="1">
    <source>
        <dbReference type="SAM" id="MobiDB-lite"/>
    </source>
</evidence>
<sequence>MDSVDEKSISETISNMAKGLEAAVAANGDLAAVMANPEKMAELLGNPPDGDDADSGDEGEGADGAEVVTQAQKRAEPHGVRQAGAVREVRQDGRQKKSTIACQQGAHPGRRHCHRRVQEPEARHGPGVDGQAQRLELDDSA</sequence>
<feature type="region of interest" description="Disordered" evidence="1">
    <location>
        <begin position="39"/>
        <end position="141"/>
    </location>
</feature>
<proteinExistence type="predicted"/>
<dbReference type="EMBL" id="BDGI01000152">
    <property type="protein sequence ID" value="GAV30012.1"/>
    <property type="molecule type" value="Genomic_DNA"/>
</dbReference>
<keyword evidence="3" id="KW-1185">Reference proteome</keyword>
<reference evidence="2 3" key="1">
    <citation type="submission" date="2016-08" db="EMBL/GenBank/DDBJ databases">
        <title>Whole genome shotgun sequence of Pichia membranifaciens KS47-1.</title>
        <authorList>
            <person name="Konishi M."/>
            <person name="Ishida M."/>
            <person name="Arakawa T."/>
            <person name="Kato Y."/>
            <person name="Horiuchi J."/>
        </authorList>
    </citation>
    <scope>NUCLEOTIDE SEQUENCE [LARGE SCALE GENOMIC DNA]</scope>
    <source>
        <strain evidence="2 3">KS47-1</strain>
    </source>
</reference>
<gene>
    <name evidence="2" type="ORF">PMKS-003518</name>
</gene>
<evidence type="ECO:0000313" key="2">
    <source>
        <dbReference type="EMBL" id="GAV30012.1"/>
    </source>
</evidence>
<comment type="caution">
    <text evidence="2">The sequence shown here is derived from an EMBL/GenBank/DDBJ whole genome shotgun (WGS) entry which is preliminary data.</text>
</comment>
<feature type="compositionally biased region" description="Acidic residues" evidence="1">
    <location>
        <begin position="49"/>
        <end position="63"/>
    </location>
</feature>
<protein>
    <submittedName>
        <fullName evidence="2">Uncharacterized protein</fullName>
    </submittedName>
</protein>
<dbReference type="Proteomes" id="UP000186136">
    <property type="component" value="Unassembled WGS sequence"/>
</dbReference>